<reference evidence="2 3" key="2">
    <citation type="journal article" date="2016" name="Genome Announc.">
        <title>Draft Genome Sequence of a Versatile Hydrocarbon-Degrading Bacterium, Rhodococcus pyridinivorans Strain KG-16, Collected from Oil Fields in India.</title>
        <authorList>
            <person name="Aggarwal R.K."/>
            <person name="Dawar C."/>
            <person name="Phanindranath R."/>
            <person name="Mutnuri L."/>
            <person name="Dayal A.M."/>
        </authorList>
    </citation>
    <scope>NUCLEOTIDE SEQUENCE [LARGE SCALE GENOMIC DNA]</scope>
    <source>
        <strain evidence="2 3">KG-16</strain>
    </source>
</reference>
<dbReference type="Proteomes" id="UP000053060">
    <property type="component" value="Unassembled WGS sequence"/>
</dbReference>
<dbReference type="EMBL" id="AZXY01000003">
    <property type="protein sequence ID" value="KSZ59174.1"/>
    <property type="molecule type" value="Genomic_DNA"/>
</dbReference>
<gene>
    <name evidence="2" type="ORF">Z045_07370</name>
</gene>
<feature type="transmembrane region" description="Helical" evidence="1">
    <location>
        <begin position="12"/>
        <end position="29"/>
    </location>
</feature>
<dbReference type="RefSeq" id="WP_060651309.1">
    <property type="nucleotide sequence ID" value="NZ_AZXY01000003.1"/>
</dbReference>
<feature type="transmembrane region" description="Helical" evidence="1">
    <location>
        <begin position="90"/>
        <end position="110"/>
    </location>
</feature>
<proteinExistence type="predicted"/>
<evidence type="ECO:0000313" key="2">
    <source>
        <dbReference type="EMBL" id="KSZ59174.1"/>
    </source>
</evidence>
<protein>
    <submittedName>
        <fullName evidence="2">Membrane protein</fullName>
    </submittedName>
</protein>
<dbReference type="PANTHER" id="PTHR28008:SF1">
    <property type="entry name" value="DOMAIN PROTEIN, PUTATIVE (AFU_ORTHOLOGUE AFUA_3G10980)-RELATED"/>
    <property type="match status" value="1"/>
</dbReference>
<keyword evidence="1" id="KW-0812">Transmembrane</keyword>
<evidence type="ECO:0000313" key="3">
    <source>
        <dbReference type="Proteomes" id="UP000053060"/>
    </source>
</evidence>
<dbReference type="PATRIC" id="fig|1441730.3.peg.1548"/>
<feature type="transmembrane region" description="Helical" evidence="1">
    <location>
        <begin position="64"/>
        <end position="84"/>
    </location>
</feature>
<comment type="caution">
    <text evidence="2">The sequence shown here is derived from an EMBL/GenBank/DDBJ whole genome shotgun (WGS) entry which is preliminary data.</text>
</comment>
<keyword evidence="1" id="KW-0472">Membrane</keyword>
<organism evidence="2 3">
    <name type="scientific">Rhodococcus pyridinivorans KG-16</name>
    <dbReference type="NCBI Taxonomy" id="1441730"/>
    <lineage>
        <taxon>Bacteria</taxon>
        <taxon>Bacillati</taxon>
        <taxon>Actinomycetota</taxon>
        <taxon>Actinomycetes</taxon>
        <taxon>Mycobacteriales</taxon>
        <taxon>Nocardiaceae</taxon>
        <taxon>Rhodococcus</taxon>
    </lineage>
</organism>
<name>A0A0V9UME6_9NOCA</name>
<sequence length="120" mass="12555">MPSTLLRHRALPLIVAVVVITAMLLSPGGTVPSGPPHADKVTHALMFLALALCSRYARISPVVTLVWLGLYGVLTEILQATVAVRRSGSFWDSCADLVGVAIGLAVAAVVGSRSRARSKP</sequence>
<dbReference type="AlphaFoldDB" id="A0A0V9UME6"/>
<keyword evidence="1" id="KW-1133">Transmembrane helix</keyword>
<evidence type="ECO:0000256" key="1">
    <source>
        <dbReference type="SAM" id="Phobius"/>
    </source>
</evidence>
<accession>A0A0V9UME6</accession>
<reference evidence="3" key="1">
    <citation type="submission" date="2015-01" db="EMBL/GenBank/DDBJ databases">
        <title>Draft genome sequence of Rhodococcus pyridinivorans strain KG-16, a hydrocarbon-degrading bacterium.</title>
        <authorList>
            <person name="Aggarwal R.K."/>
            <person name="Dawar C."/>
        </authorList>
    </citation>
    <scope>NUCLEOTIDE SEQUENCE [LARGE SCALE GENOMIC DNA]</scope>
    <source>
        <strain evidence="3">KG-16</strain>
    </source>
</reference>
<dbReference type="PANTHER" id="PTHR28008">
    <property type="entry name" value="DOMAIN PROTEIN, PUTATIVE (AFU_ORTHOLOGUE AFUA_3G10980)-RELATED"/>
    <property type="match status" value="1"/>
</dbReference>